<dbReference type="Proteomes" id="UP000219602">
    <property type="component" value="Chromosome 9"/>
</dbReference>
<reference evidence="5 6" key="2">
    <citation type="journal article" date="2017" name="Sci. Rep.">
        <title>A mobile pathogenicity chromosome in Fusarium oxysporum for infection of multiple cucurbit species.</title>
        <authorList>
            <person name="van Dam P."/>
            <person name="Fokkens L."/>
            <person name="Ayukawa Y."/>
            <person name="van der Gragt M."/>
            <person name="Ter Horst A."/>
            <person name="Brankovics B."/>
            <person name="Houterman P.M."/>
            <person name="Arie T."/>
            <person name="Rep M."/>
        </authorList>
    </citation>
    <scope>NUCLEOTIDE SEQUENCE [LARGE SCALE GENOMIC DNA]</scope>
    <source>
        <strain evidence="5 6">Forc016</strain>
    </source>
</reference>
<name>A0A2H3GWM1_FUSOX</name>
<dbReference type="InterPro" id="IPR021858">
    <property type="entry name" value="Fun_TF"/>
</dbReference>
<evidence type="ECO:0000256" key="1">
    <source>
        <dbReference type="ARBA" id="ARBA00004123"/>
    </source>
</evidence>
<keyword evidence="2" id="KW-0539">Nucleus</keyword>
<feature type="compositionally biased region" description="Basic residues" evidence="3">
    <location>
        <begin position="173"/>
        <end position="183"/>
    </location>
</feature>
<dbReference type="AlphaFoldDB" id="A0A2H3GWM1"/>
<dbReference type="PROSITE" id="PS00463">
    <property type="entry name" value="ZN2_CY6_FUNGAL_1"/>
    <property type="match status" value="1"/>
</dbReference>
<dbReference type="SUPFAM" id="SSF57701">
    <property type="entry name" value="Zn2/Cys6 DNA-binding domain"/>
    <property type="match status" value="1"/>
</dbReference>
<accession>A0A2H3GWM1</accession>
<dbReference type="STRING" id="327505.A0A2H3GWM1"/>
<proteinExistence type="predicted"/>
<evidence type="ECO:0000256" key="3">
    <source>
        <dbReference type="SAM" id="MobiDB-lite"/>
    </source>
</evidence>
<dbReference type="InterPro" id="IPR036864">
    <property type="entry name" value="Zn2-C6_fun-type_DNA-bd_sf"/>
</dbReference>
<feature type="region of interest" description="Disordered" evidence="3">
    <location>
        <begin position="157"/>
        <end position="191"/>
    </location>
</feature>
<reference evidence="5 6" key="1">
    <citation type="journal article" date="2016" name="Environ. Microbiol.">
        <title>Effector profiles distinguish formae speciales of Fusarium oxysporum.</title>
        <authorList>
            <person name="van Dam P."/>
            <person name="Fokkens L."/>
            <person name="Schmidt S.M."/>
            <person name="Linmans J.H."/>
            <person name="Kistler H.C."/>
            <person name="Ma L.J."/>
            <person name="Rep M."/>
        </authorList>
    </citation>
    <scope>NUCLEOTIDE SEQUENCE [LARGE SCALE GENOMIC DNA]</scope>
    <source>
        <strain evidence="5 6">Forc016</strain>
    </source>
</reference>
<dbReference type="InterPro" id="IPR001138">
    <property type="entry name" value="Zn2Cys6_DnaBD"/>
</dbReference>
<organism evidence="5 6">
    <name type="scientific">Fusarium oxysporum f. sp. radicis-cucumerinum</name>
    <dbReference type="NCBI Taxonomy" id="327505"/>
    <lineage>
        <taxon>Eukaryota</taxon>
        <taxon>Fungi</taxon>
        <taxon>Dikarya</taxon>
        <taxon>Ascomycota</taxon>
        <taxon>Pezizomycotina</taxon>
        <taxon>Sordariomycetes</taxon>
        <taxon>Hypocreomycetidae</taxon>
        <taxon>Hypocreales</taxon>
        <taxon>Nectriaceae</taxon>
        <taxon>Fusarium</taxon>
        <taxon>Fusarium oxysporum species complex</taxon>
    </lineage>
</organism>
<dbReference type="PANTHER" id="PTHR37534:SF38">
    <property type="entry name" value="ZN(2)-C6 FUNGAL-TYPE DOMAIN-CONTAINING PROTEIN"/>
    <property type="match status" value="1"/>
</dbReference>
<comment type="caution">
    <text evidence="5">The sequence shown here is derived from an EMBL/GenBank/DDBJ whole genome shotgun (WGS) entry which is preliminary data.</text>
</comment>
<dbReference type="GO" id="GO:0000976">
    <property type="term" value="F:transcription cis-regulatory region binding"/>
    <property type="evidence" value="ECO:0007669"/>
    <property type="project" value="TreeGrafter"/>
</dbReference>
<evidence type="ECO:0000256" key="2">
    <source>
        <dbReference type="ARBA" id="ARBA00023242"/>
    </source>
</evidence>
<feature type="domain" description="Zn(2)-C6 fungal-type" evidence="4">
    <location>
        <begin position="201"/>
        <end position="229"/>
    </location>
</feature>
<dbReference type="EMBL" id="MABQ02000007">
    <property type="protein sequence ID" value="PCD31124.1"/>
    <property type="molecule type" value="Genomic_DNA"/>
</dbReference>
<evidence type="ECO:0000313" key="5">
    <source>
        <dbReference type="EMBL" id="PCD31124.1"/>
    </source>
</evidence>
<comment type="subcellular location">
    <subcellularLocation>
        <location evidence="1">Nucleus</location>
    </subcellularLocation>
</comment>
<dbReference type="Pfam" id="PF00172">
    <property type="entry name" value="Zn_clus"/>
    <property type="match status" value="1"/>
</dbReference>
<evidence type="ECO:0000313" key="6">
    <source>
        <dbReference type="Proteomes" id="UP000219602"/>
    </source>
</evidence>
<dbReference type="GO" id="GO:0008270">
    <property type="term" value="F:zinc ion binding"/>
    <property type="evidence" value="ECO:0007669"/>
    <property type="project" value="InterPro"/>
</dbReference>
<protein>
    <recommendedName>
        <fullName evidence="4">Zn(2)-C6 fungal-type domain-containing protein</fullName>
    </recommendedName>
</protein>
<evidence type="ECO:0000259" key="4">
    <source>
        <dbReference type="PROSITE" id="PS50048"/>
    </source>
</evidence>
<dbReference type="GO" id="GO:0005634">
    <property type="term" value="C:nucleus"/>
    <property type="evidence" value="ECO:0007669"/>
    <property type="project" value="UniProtKB-SubCell"/>
</dbReference>
<dbReference type="GO" id="GO:0045944">
    <property type="term" value="P:positive regulation of transcription by RNA polymerase II"/>
    <property type="evidence" value="ECO:0007669"/>
    <property type="project" value="TreeGrafter"/>
</dbReference>
<feature type="compositionally biased region" description="Polar residues" evidence="3">
    <location>
        <begin position="605"/>
        <end position="616"/>
    </location>
</feature>
<dbReference type="GO" id="GO:0000981">
    <property type="term" value="F:DNA-binding transcription factor activity, RNA polymerase II-specific"/>
    <property type="evidence" value="ECO:0007669"/>
    <property type="project" value="InterPro"/>
</dbReference>
<dbReference type="PANTHER" id="PTHR37534">
    <property type="entry name" value="TRANSCRIPTIONAL ACTIVATOR PROTEIN UGA3"/>
    <property type="match status" value="1"/>
</dbReference>
<sequence length="745" mass="84013">MEERYQADRDVCFIEALPLILGTHDIMAIEGSFAFSQSERNLAWCDNHSISSEGRNNMMPPSPLPMDSLWMSSAAAANQLQPGQISPLSAGLDNSSAPTMVHSASSSCADSWSTDYVDRDDVEMDNNWEQGSDDILTIPKLEPVEDDLNMDDLKAAPLAPASMDSAKIDPKPKRPRGRPRKHPLTTAVSASKVTKGRSKTGCITCRKRKKKCDEAKPRCMNCEKNAVVCEGYHEKQIWKSGKEKAEEERLRQEALPIITMQPIFHGVETVEDKVFWKHYITHLSNVLTVEGEARNAFKDIILHLANEHQGLMHSILAVSSKHIDWDTPYGAKLLADHPQSNREALQQRADYHHDESMKRLYEDMGRPLDKDDPEYKTILSARYGQMLCLLLQTRADGNPRGEHRVHLQAYQTLIQHSPPEDPALYTFITEFFQYHIFADDLFWHPENMTARLSSEDWEPVAPIQPPRLIGVGDGLFQYLSQITTIRNTIRANISAGVDPVVDYTSLYQAAEIDAAIREWTPNWPWGDSRDRVGLLYKQMMWVYLFRTIYPPSVSSMRRSTFSTLPISASTTVAPPPPPPRRASMMATVSRGNGATGATDVHMASSCPTSRNPSRTNSMHEQDSSTCQERASSPPPSRRPAYHDRRITLAVEESLTILESFKPSDPSQTLLLIPCLVIGTACFEPAQQERIRTAVRAVRGYTGLRNCERVMELLEKVWACMDQGDWVSVWDWQGVVRRMRLDFSCA</sequence>
<dbReference type="Pfam" id="PF11951">
    <property type="entry name" value="Fungal_trans_2"/>
    <property type="match status" value="2"/>
</dbReference>
<dbReference type="Gene3D" id="4.10.240.10">
    <property type="entry name" value="Zn(2)-C6 fungal-type DNA-binding domain"/>
    <property type="match status" value="1"/>
</dbReference>
<dbReference type="CDD" id="cd00067">
    <property type="entry name" value="GAL4"/>
    <property type="match status" value="1"/>
</dbReference>
<dbReference type="SMART" id="SM00066">
    <property type="entry name" value="GAL4"/>
    <property type="match status" value="1"/>
</dbReference>
<dbReference type="PROSITE" id="PS50048">
    <property type="entry name" value="ZN2_CY6_FUNGAL_2"/>
    <property type="match status" value="1"/>
</dbReference>
<feature type="region of interest" description="Disordered" evidence="3">
    <location>
        <begin position="590"/>
        <end position="642"/>
    </location>
</feature>
<gene>
    <name evidence="5" type="ORF">AU210_010788</name>
</gene>